<dbReference type="PANTHER" id="PTHR30429">
    <property type="entry name" value="D-METHIONINE-BINDING LIPOPROTEIN METQ"/>
    <property type="match status" value="1"/>
</dbReference>
<evidence type="ECO:0000256" key="2">
    <source>
        <dbReference type="ARBA" id="ARBA00008973"/>
    </source>
</evidence>
<evidence type="ECO:0000313" key="8">
    <source>
        <dbReference type="Proteomes" id="UP000469952"/>
    </source>
</evidence>
<evidence type="ECO:0000313" key="7">
    <source>
        <dbReference type="EMBL" id="MQR26852.1"/>
    </source>
</evidence>
<reference evidence="7 8" key="1">
    <citation type="submission" date="2019-10" db="EMBL/GenBank/DDBJ databases">
        <title>WGS of Leuconostoc mesenteroides.</title>
        <authorList>
            <person name="Melo Bolivar J."/>
            <person name="Marino-Ramirez L."/>
            <person name="Villamil Diaz L.M."/>
        </authorList>
    </citation>
    <scope>NUCLEOTIDE SEQUENCE [LARGE SCALE GENOMIC DNA]</scope>
    <source>
        <strain evidence="7 8">M11</strain>
    </source>
</reference>
<sequence length="287" mass="31229">MVKKKTVVIAAVVAGIVIVAGVIIHRNTAQTTDKTEVTVGSIGSDAQIWEYIAKLPETKKENITIKVKNFTDGVSLNAATAQGKVDVNAFQSYAYFVAYNKNNSSNKLSVLGTTYLEPMGIYSEKYDSIDDIPDGSTIAIANNAANTARGLKLLAKAGLITLKDNFGSLSGVNDIKNNPHNFKFKEIDDTTGPRVIKDNSIAAALIGNTIALEGKLNVLKDSLYYEKINQSTKDNINILATAEKNKNNAKFKKLVKLYHSKAAQKYINKKFDGTKIEVQKSVSYLAD</sequence>
<gene>
    <name evidence="7" type="ORF">GFV13_06130</name>
</gene>
<name>A0A222YEH8_LEUME</name>
<comment type="subcellular location">
    <subcellularLocation>
        <location evidence="1">Membrane</location>
        <topology evidence="1">Lipid-anchor</topology>
    </subcellularLocation>
</comment>
<dbReference type="OMA" id="FQSYAYF"/>
<keyword evidence="6" id="KW-0449">Lipoprotein</keyword>
<evidence type="ECO:0000256" key="6">
    <source>
        <dbReference type="ARBA" id="ARBA00023288"/>
    </source>
</evidence>
<keyword evidence="5" id="KW-0564">Palmitate</keyword>
<evidence type="ECO:0000256" key="1">
    <source>
        <dbReference type="ARBA" id="ARBA00004635"/>
    </source>
</evidence>
<dbReference type="Proteomes" id="UP000469952">
    <property type="component" value="Unassembled WGS sequence"/>
</dbReference>
<keyword evidence="3" id="KW-0732">Signal</keyword>
<evidence type="ECO:0000256" key="3">
    <source>
        <dbReference type="ARBA" id="ARBA00022729"/>
    </source>
</evidence>
<dbReference type="AlphaFoldDB" id="A0A222YEH8"/>
<dbReference type="EMBL" id="WIPA01000007">
    <property type="protein sequence ID" value="MQR26852.1"/>
    <property type="molecule type" value="Genomic_DNA"/>
</dbReference>
<dbReference type="Pfam" id="PF03180">
    <property type="entry name" value="Lipoprotein_9"/>
    <property type="match status" value="1"/>
</dbReference>
<dbReference type="GeneID" id="29577508"/>
<dbReference type="STRING" id="1245.ARA02_00540"/>
<keyword evidence="4" id="KW-0472">Membrane</keyword>
<evidence type="ECO:0000256" key="5">
    <source>
        <dbReference type="ARBA" id="ARBA00023139"/>
    </source>
</evidence>
<protein>
    <submittedName>
        <fullName evidence="7">ABC transporter substrate-binding protein</fullName>
    </submittedName>
</protein>
<dbReference type="Gene3D" id="3.40.190.10">
    <property type="entry name" value="Periplasmic binding protein-like II"/>
    <property type="match status" value="2"/>
</dbReference>
<accession>A0A222YEH8</accession>
<dbReference type="SUPFAM" id="SSF53850">
    <property type="entry name" value="Periplasmic binding protein-like II"/>
    <property type="match status" value="1"/>
</dbReference>
<comment type="similarity">
    <text evidence="2">Belongs to the NlpA lipoprotein family.</text>
</comment>
<dbReference type="GO" id="GO:0016020">
    <property type="term" value="C:membrane"/>
    <property type="evidence" value="ECO:0007669"/>
    <property type="project" value="UniProtKB-SubCell"/>
</dbReference>
<proteinExistence type="inferred from homology"/>
<comment type="caution">
    <text evidence="7">The sequence shown here is derived from an EMBL/GenBank/DDBJ whole genome shotgun (WGS) entry which is preliminary data.</text>
</comment>
<dbReference type="PANTHER" id="PTHR30429:SF3">
    <property type="entry name" value="LIPOPROTEIN"/>
    <property type="match status" value="1"/>
</dbReference>
<organism evidence="7 8">
    <name type="scientific">Leuconostoc mesenteroides</name>
    <dbReference type="NCBI Taxonomy" id="1245"/>
    <lineage>
        <taxon>Bacteria</taxon>
        <taxon>Bacillati</taxon>
        <taxon>Bacillota</taxon>
        <taxon>Bacilli</taxon>
        <taxon>Lactobacillales</taxon>
        <taxon>Lactobacillaceae</taxon>
        <taxon>Leuconostoc</taxon>
    </lineage>
</organism>
<dbReference type="OrthoDB" id="9812878at2"/>
<evidence type="ECO:0000256" key="4">
    <source>
        <dbReference type="ARBA" id="ARBA00023136"/>
    </source>
</evidence>
<dbReference type="RefSeq" id="WP_010284863.1">
    <property type="nucleotide sequence ID" value="NZ_AP017936.1"/>
</dbReference>
<dbReference type="InterPro" id="IPR004872">
    <property type="entry name" value="Lipoprotein_NlpA"/>
</dbReference>